<comment type="caution">
    <text evidence="2">The sequence shown here is derived from an EMBL/GenBank/DDBJ whole genome shotgun (WGS) entry which is preliminary data.</text>
</comment>
<feature type="transmembrane region" description="Helical" evidence="1">
    <location>
        <begin position="512"/>
        <end position="532"/>
    </location>
</feature>
<feature type="transmembrane region" description="Helical" evidence="1">
    <location>
        <begin position="840"/>
        <end position="859"/>
    </location>
</feature>
<feature type="transmembrane region" description="Helical" evidence="1">
    <location>
        <begin position="427"/>
        <end position="447"/>
    </location>
</feature>
<dbReference type="EMBL" id="VSIX01000139">
    <property type="protein sequence ID" value="TYB30397.1"/>
    <property type="molecule type" value="Genomic_DNA"/>
</dbReference>
<protein>
    <submittedName>
        <fullName evidence="2">Efflux RND transporter permease subunit</fullName>
    </submittedName>
</protein>
<dbReference type="Gene3D" id="3.30.70.1320">
    <property type="entry name" value="Multidrug efflux transporter AcrB pore domain like"/>
    <property type="match status" value="1"/>
</dbReference>
<feature type="transmembrane region" description="Helical" evidence="1">
    <location>
        <begin position="892"/>
        <end position="913"/>
    </location>
</feature>
<accession>A0A5D0M9M2</accession>
<keyword evidence="3" id="KW-1185">Reference proteome</keyword>
<dbReference type="SUPFAM" id="SSF82693">
    <property type="entry name" value="Multidrug efflux transporter AcrB pore domain, PN1, PN2, PC1 and PC2 subdomains"/>
    <property type="match status" value="2"/>
</dbReference>
<dbReference type="Gene3D" id="1.20.1640.10">
    <property type="entry name" value="Multidrug efflux transporter AcrB transmembrane domain"/>
    <property type="match status" value="2"/>
</dbReference>
<sequence length="1067" mass="123119">MKFGKLVIDRPKGFILIFIVILIAGIYAMINIPKEDLPDVAYPKLTVQTTWRGQSPENMVKYVTSVIEENLNSIRGIKKITSDSYKGFTRITLELERDVDVDFQMFLVNEKLSSIRDKLPPKLGDIEVNNFVPQDIDETTFFSLYLFSNSKDKYNLSKFAEEKLKRELAQIQGVSEISVRGGVQKELKIEYESDIIEKYNINFNNFFMKLINSNEKISLGKVNVANKRLYMTFTNKIDLNNVENFKIQDGINAGNVADIYFQDSEPRTIHRVNGGPAVYVVLAKAKNANAIIVSNKVKNKLKKIKSRNPDINYKIQDNEGKKVLEGYRDILLRIVISIVAIFLVLFSFMRHIKPSLITMGSIFLSVSFSINFLFFSGESLNTFTISGIALAFGLLVDNAVVVYENIHKHFYSGKSIKESIMLSFREMFIPIIASTFTTVCVVIPFIFLQEELKIYYIPFAKTVVVSLIASVFISFSLIPIAFSYLHIEEKIQKSKNKIIELYKRYIANILKYRYFALVVLVFILGFSILKFVKDVDKSSFSWGGRDYNPYVTCYFRSKPNVPKFRLENAVKQFEGLIEGNQIVDYYRTSVSDTEARVLVYFKDEYEGSAGAYSLREKLKIYGNRMSQVYVTVYGIGPSFGGGFSGSVRYSSQIYLQGYNYEKLKTFARRFETTLLNFREISDVKLGVVRKDSTQIVNVKLQADKLDAFDLDISEIQQKVSYLIREGVYEDIIKYDNDYINLAFEAKNKINLFELKNLYIKEGIKLSDISEITLEGSTRSIERENQVYNYPISYEYSGGYQDREEFEESLANNLNYPPGFSLKTEDKNRWWWDEEQDYQRILVLLGFAILLIYMVISALYESYSEPFIILITLPLAFVGVIWLYYLFNLTFGVHAIMGSMLLAGIVVNNAIIMINHINHLRREKNHTKVEGIIIGAADRFRPILITSFTTIMGLLPIIIFSTEKARGSEEKIWKHLSYATVGGLTTATIFTLTFMPLLYYFFAKKREKDKPYQDSGVWKFLKSIEWKKLPSRLLYLIKNISWKQILKKSPAALKRIVVKVFNKIFRRR</sequence>
<proteinExistence type="predicted"/>
<dbReference type="SUPFAM" id="SSF82866">
    <property type="entry name" value="Multidrug efflux transporter AcrB transmembrane domain"/>
    <property type="match status" value="2"/>
</dbReference>
<dbReference type="Proteomes" id="UP000324143">
    <property type="component" value="Unassembled WGS sequence"/>
</dbReference>
<dbReference type="InterPro" id="IPR001036">
    <property type="entry name" value="Acrflvin-R"/>
</dbReference>
<dbReference type="AlphaFoldDB" id="A0A5D0M9M2"/>
<feature type="transmembrane region" description="Helical" evidence="1">
    <location>
        <begin position="383"/>
        <end position="406"/>
    </location>
</feature>
<feature type="transmembrane region" description="Helical" evidence="1">
    <location>
        <begin position="942"/>
        <end position="960"/>
    </location>
</feature>
<dbReference type="GO" id="GO:0042910">
    <property type="term" value="F:xenobiotic transmembrane transporter activity"/>
    <property type="evidence" value="ECO:0007669"/>
    <property type="project" value="TreeGrafter"/>
</dbReference>
<evidence type="ECO:0000256" key="1">
    <source>
        <dbReference type="SAM" id="Phobius"/>
    </source>
</evidence>
<organism evidence="2 3">
    <name type="scientific">Candidatus Mcinerneyibacterium aminivorans</name>
    <dbReference type="NCBI Taxonomy" id="2703815"/>
    <lineage>
        <taxon>Bacteria</taxon>
        <taxon>Candidatus Macinerneyibacteriota</taxon>
        <taxon>Candidatus Mcinerneyibacteria</taxon>
        <taxon>Candidatus Mcinerneyibacteriales</taxon>
        <taxon>Candidatus Mcinerneyibacteriaceae</taxon>
        <taxon>Candidatus Mcinerneyibacterium</taxon>
    </lineage>
</organism>
<keyword evidence="1" id="KW-0812">Transmembrane</keyword>
<name>A0A5D0M9M2_9BACT</name>
<dbReference type="PRINTS" id="PR00702">
    <property type="entry name" value="ACRIFLAVINRP"/>
</dbReference>
<evidence type="ECO:0000313" key="3">
    <source>
        <dbReference type="Proteomes" id="UP000324143"/>
    </source>
</evidence>
<evidence type="ECO:0000313" key="2">
    <source>
        <dbReference type="EMBL" id="TYB30397.1"/>
    </source>
</evidence>
<dbReference type="Gene3D" id="3.30.2090.10">
    <property type="entry name" value="Multidrug efflux transporter AcrB TolC docking domain, DN and DC subdomains"/>
    <property type="match status" value="2"/>
</dbReference>
<dbReference type="GO" id="GO:0005886">
    <property type="term" value="C:plasma membrane"/>
    <property type="evidence" value="ECO:0007669"/>
    <property type="project" value="TreeGrafter"/>
</dbReference>
<dbReference type="Gene3D" id="3.30.70.1430">
    <property type="entry name" value="Multidrug efflux transporter AcrB pore domain"/>
    <property type="match status" value="2"/>
</dbReference>
<keyword evidence="1" id="KW-1133">Transmembrane helix</keyword>
<feature type="transmembrane region" description="Helical" evidence="1">
    <location>
        <begin position="12"/>
        <end position="30"/>
    </location>
</feature>
<feature type="transmembrane region" description="Helical" evidence="1">
    <location>
        <begin position="330"/>
        <end position="349"/>
    </location>
</feature>
<gene>
    <name evidence="2" type="ORF">FXF47_09680</name>
</gene>
<keyword evidence="1" id="KW-0472">Membrane</keyword>
<feature type="transmembrane region" description="Helical" evidence="1">
    <location>
        <begin position="866"/>
        <end position="886"/>
    </location>
</feature>
<dbReference type="PANTHER" id="PTHR32063:SF0">
    <property type="entry name" value="SWARMING MOTILITY PROTEIN SWRC"/>
    <property type="match status" value="1"/>
</dbReference>
<dbReference type="Pfam" id="PF00873">
    <property type="entry name" value="ACR_tran"/>
    <property type="match status" value="1"/>
</dbReference>
<feature type="transmembrane region" description="Helical" evidence="1">
    <location>
        <begin position="980"/>
        <end position="1001"/>
    </location>
</feature>
<feature type="transmembrane region" description="Helical" evidence="1">
    <location>
        <begin position="467"/>
        <end position="487"/>
    </location>
</feature>
<reference evidence="2" key="1">
    <citation type="submission" date="2019-08" db="EMBL/GenBank/DDBJ databases">
        <title>Genomic characterization of a novel candidate phylum (ARYD3) from a high temperature, high salinity tertiary oil reservoir in north central Oklahoma, USA.</title>
        <authorList>
            <person name="Youssef N.H."/>
            <person name="Yadav A."/>
            <person name="Elshahed M.S."/>
        </authorList>
    </citation>
    <scope>NUCLEOTIDE SEQUENCE [LARGE SCALE GENOMIC DNA]</scope>
    <source>
        <strain evidence="2">ARYD3</strain>
    </source>
</reference>
<dbReference type="InterPro" id="IPR027463">
    <property type="entry name" value="AcrB_DN_DC_subdom"/>
</dbReference>
<dbReference type="Gene3D" id="3.30.70.1440">
    <property type="entry name" value="Multidrug efflux transporter AcrB pore domain"/>
    <property type="match status" value="1"/>
</dbReference>
<feature type="transmembrane region" description="Helical" evidence="1">
    <location>
        <begin position="356"/>
        <end position="377"/>
    </location>
</feature>
<dbReference type="PANTHER" id="PTHR32063">
    <property type="match status" value="1"/>
</dbReference>